<evidence type="ECO:0000256" key="8">
    <source>
        <dbReference type="SAM" id="Phobius"/>
    </source>
</evidence>
<dbReference type="GO" id="GO:0045436">
    <property type="term" value="F:lycopene beta cyclase activity"/>
    <property type="evidence" value="ECO:0007669"/>
    <property type="project" value="UniProtKB-ARBA"/>
</dbReference>
<dbReference type="InterPro" id="IPR017825">
    <property type="entry name" value="Lycopene_cyclase_dom"/>
</dbReference>
<evidence type="ECO:0000256" key="7">
    <source>
        <dbReference type="ARBA" id="ARBA00023235"/>
    </source>
</evidence>
<keyword evidence="3 8" id="KW-0812">Transmembrane</keyword>
<dbReference type="AlphaFoldDB" id="A0A199P8N7"/>
<feature type="domain" description="Lycopene cyclase" evidence="9">
    <location>
        <begin position="9"/>
        <end position="94"/>
    </location>
</feature>
<evidence type="ECO:0000256" key="1">
    <source>
        <dbReference type="ARBA" id="ARBA00004141"/>
    </source>
</evidence>
<organism evidence="10 12">
    <name type="scientific">Rothia kristinae</name>
    <dbReference type="NCBI Taxonomy" id="37923"/>
    <lineage>
        <taxon>Bacteria</taxon>
        <taxon>Bacillati</taxon>
        <taxon>Actinomycetota</taxon>
        <taxon>Actinomycetes</taxon>
        <taxon>Micrococcales</taxon>
        <taxon>Micrococcaceae</taxon>
        <taxon>Rothia</taxon>
    </lineage>
</organism>
<dbReference type="NCBIfam" id="TIGR03462">
    <property type="entry name" value="CarR_dom_SF"/>
    <property type="match status" value="1"/>
</dbReference>
<dbReference type="Proteomes" id="UP000092021">
    <property type="component" value="Unassembled WGS sequence"/>
</dbReference>
<keyword evidence="5 8" id="KW-1133">Transmembrane helix</keyword>
<dbReference type="EMBL" id="LJBJ02000013">
    <property type="protein sequence ID" value="OAX51708.1"/>
    <property type="molecule type" value="Genomic_DNA"/>
</dbReference>
<evidence type="ECO:0000256" key="5">
    <source>
        <dbReference type="ARBA" id="ARBA00022989"/>
    </source>
</evidence>
<evidence type="ECO:0000256" key="3">
    <source>
        <dbReference type="ARBA" id="ARBA00022692"/>
    </source>
</evidence>
<gene>
    <name evidence="11" type="ORF">A5N15_08735</name>
    <name evidence="10" type="ORF">AN277_0207245</name>
</gene>
<proteinExistence type="predicted"/>
<protein>
    <recommendedName>
        <fullName evidence="9">Lycopene cyclase domain-containing protein</fullName>
    </recommendedName>
</protein>
<keyword evidence="7" id="KW-0413">Isomerase</keyword>
<reference evidence="10 12" key="3">
    <citation type="submission" date="2016-06" db="EMBL/GenBank/DDBJ databases">
        <title>Identification of putative biosynthetic pathways for the production of bioactive secondary metabolites by the marine actinomycete Kocuria kristinae RUTW2-3.</title>
        <authorList>
            <person name="Waterworth S.C."/>
            <person name="Walmsley T.A."/>
            <person name="Matongo T."/>
            <person name="Davies-Coleman M.T."/>
            <person name="Dorrington R.A."/>
        </authorList>
    </citation>
    <scope>NUCLEOTIDE SEQUENCE [LARGE SCALE GENOMIC DNA]</scope>
    <source>
        <strain evidence="12">RuSp02-3</strain>
        <strain evidence="10">RUTW2-3</strain>
        <strain evidence="11 13">RUTW4-5</strain>
    </source>
</reference>
<dbReference type="GO" id="GO:0016117">
    <property type="term" value="P:carotenoid biosynthetic process"/>
    <property type="evidence" value="ECO:0007669"/>
    <property type="project" value="UniProtKB-KW"/>
</dbReference>
<reference evidence="10" key="2">
    <citation type="submission" date="2016-04" db="EMBL/GenBank/DDBJ databases">
        <authorList>
            <person name="Evans L.H."/>
            <person name="Alamgir A."/>
            <person name="Owens N."/>
            <person name="Weber N.D."/>
            <person name="Virtaneva K."/>
            <person name="Barbian K."/>
            <person name="Babar A."/>
            <person name="Rosenke K."/>
        </authorList>
    </citation>
    <scope>NUCLEOTIDE SEQUENCE [LARGE SCALE GENOMIC DNA]</scope>
    <source>
        <strain evidence="10">RUTW2-3</strain>
    </source>
</reference>
<dbReference type="RefSeq" id="WP_055684685.1">
    <property type="nucleotide sequence ID" value="NZ_CP113782.1"/>
</dbReference>
<accession>A0A199P8N7</accession>
<evidence type="ECO:0000259" key="9">
    <source>
        <dbReference type="Pfam" id="PF18916"/>
    </source>
</evidence>
<dbReference type="Pfam" id="PF18916">
    <property type="entry name" value="Lycopene_cyc"/>
    <property type="match status" value="1"/>
</dbReference>
<dbReference type="GO" id="GO:0016020">
    <property type="term" value="C:membrane"/>
    <property type="evidence" value="ECO:0007669"/>
    <property type="project" value="UniProtKB-SubCell"/>
</dbReference>
<sequence>MQHGQYLLLLGACLLLTLPLEFVFRARVYRRPLLTLRVIGVVLVLFGAWDVIAYHRGHWTYDAQYFLGISIPGGLPLEEILFFVAIPLCALLTYGAVGTCLGWLRRLRRGTGALARGPRDPRAPGAGEGPHA</sequence>
<keyword evidence="6 8" id="KW-0472">Membrane</keyword>
<evidence type="ECO:0000256" key="4">
    <source>
        <dbReference type="ARBA" id="ARBA00022746"/>
    </source>
</evidence>
<dbReference type="EMBL" id="LWGZ01000778">
    <property type="protein sequence ID" value="OAX57366.1"/>
    <property type="molecule type" value="Genomic_DNA"/>
</dbReference>
<name>A0A199P8N7_9MICC</name>
<evidence type="ECO:0000256" key="2">
    <source>
        <dbReference type="ARBA" id="ARBA00004829"/>
    </source>
</evidence>
<feature type="transmembrane region" description="Helical" evidence="8">
    <location>
        <begin position="6"/>
        <end position="24"/>
    </location>
</feature>
<evidence type="ECO:0000256" key="6">
    <source>
        <dbReference type="ARBA" id="ARBA00023136"/>
    </source>
</evidence>
<evidence type="ECO:0000313" key="13">
    <source>
        <dbReference type="Proteomes" id="UP000092021"/>
    </source>
</evidence>
<keyword evidence="4" id="KW-0125">Carotenoid biosynthesis</keyword>
<evidence type="ECO:0000313" key="10">
    <source>
        <dbReference type="EMBL" id="OAX51708.1"/>
    </source>
</evidence>
<dbReference type="Proteomes" id="UP000053171">
    <property type="component" value="Unassembled WGS sequence"/>
</dbReference>
<feature type="transmembrane region" description="Helical" evidence="8">
    <location>
        <begin position="36"/>
        <end position="55"/>
    </location>
</feature>
<comment type="pathway">
    <text evidence="2">Carotenoid biosynthesis.</text>
</comment>
<comment type="caution">
    <text evidence="10">The sequence shown here is derived from an EMBL/GenBank/DDBJ whole genome shotgun (WGS) entry which is preliminary data.</text>
</comment>
<evidence type="ECO:0000313" key="11">
    <source>
        <dbReference type="EMBL" id="OAX57366.1"/>
    </source>
</evidence>
<dbReference type="GO" id="GO:0016872">
    <property type="term" value="F:intramolecular lyase activity"/>
    <property type="evidence" value="ECO:0007669"/>
    <property type="project" value="InterPro"/>
</dbReference>
<keyword evidence="12" id="KW-1185">Reference proteome</keyword>
<evidence type="ECO:0000313" key="12">
    <source>
        <dbReference type="Proteomes" id="UP000053171"/>
    </source>
</evidence>
<reference evidence="12" key="1">
    <citation type="submission" date="2016-04" db="EMBL/GenBank/DDBJ databases">
        <authorList>
            <person name="Waterworth S."/>
            <person name="Matcher G."/>
        </authorList>
    </citation>
    <scope>NUCLEOTIDE SEQUENCE [LARGE SCALE GENOMIC DNA]</scope>
    <source>
        <strain evidence="12">RuSp02-3</strain>
    </source>
</reference>
<feature type="transmembrane region" description="Helical" evidence="8">
    <location>
        <begin position="80"/>
        <end position="104"/>
    </location>
</feature>
<comment type="subcellular location">
    <subcellularLocation>
        <location evidence="1">Membrane</location>
        <topology evidence="1">Multi-pass membrane protein</topology>
    </subcellularLocation>
</comment>